<evidence type="ECO:0000256" key="10">
    <source>
        <dbReference type="SAM" id="MobiDB-lite"/>
    </source>
</evidence>
<comment type="subcellular location">
    <subcellularLocation>
        <location evidence="1">Cytoplasm</location>
    </subcellularLocation>
</comment>
<dbReference type="PROSITE" id="PS50003">
    <property type="entry name" value="PH_DOMAIN"/>
    <property type="match status" value="1"/>
</dbReference>
<feature type="compositionally biased region" description="Low complexity" evidence="10">
    <location>
        <begin position="1814"/>
        <end position="1824"/>
    </location>
</feature>
<keyword evidence="2" id="KW-0963">Cytoplasm</keyword>
<dbReference type="SUPFAM" id="SSF48065">
    <property type="entry name" value="DBL homology domain (DH-domain)"/>
    <property type="match status" value="1"/>
</dbReference>
<dbReference type="PROSITE" id="PS50081">
    <property type="entry name" value="ZF_DAG_PE_2"/>
    <property type="match status" value="1"/>
</dbReference>
<sequence length="3063" mass="332998">MPTLTNEEQEFMDSPITPEEIDAVLKNLKPHKAPGPDGFTAEFYKKFKEPLMPYMTRLFNDIIKGGPIPKTWTHSKIVSIPKPLKDSLKVESYRPISLINQDYKIFTSILANRLKIFLHKLIAPDQTGFVPGRNITDPIRKLLNLIEHSKATKLPLTIMSLDILKAFDCLEWKYILALLEGLLQHIVPLSTNLGLQIAKSCWSLHAASCSYTFWVMKLNPQQAPLYGDCIITVLLTEDDKAGSDDVVFYLVFTGSAVQHCTSTRKLDSGTLETIAPGHDCCETVKVSLCAAKQGSPLLVVAEDSLQFVQDEAYDAAQFLATCAGNQQALNFTRFLDKSRPPAGDVDFLDEKVALAFRHLKLPAGWNVLGADHTANENVPRETLMHFAVRLGLLRLTWFLLQQPGGRGALSVPNREGATPVSLALEKGYQKLHQLLTEEGASEPDSWSALSHTVHSGEYCVKYHRGLNIYTLTVETKEGAGSSMESDVVCLQRHIQNHQHMNTSEHPHPEQETSCEDCNLGQGAEGHTAVLSCHPGEMTSEGNQGDASVPLALAAMQVLALACPEEDRQLKVPLDTPKDSLKLEEVANPESSCESQNTVTRLHKEEEVESAFAVEAGAILKANDGRLSPLAGLHSAVGLPPCGNTSQEVGMTTPSVALEEGHLCGRGTSDQEVQTAEVKEAGSVPSKPPTSRKDQDASMGQGECRSCTGTADAATQQRVANGERDCEPAGAMETLLPAGAVLRELAANFPGDSAASAARKGEGVEVVDLQSDAPAGSGAGVSIFESGSSKTAGSETPSDSGREDFTKCPEGCELPGEEAQSTSPSPATEATAAAVNVTGISEPSPKRGPGVEVHECGQKPEGGNLPTDTHSDANVENDELGRTFVVEPKAPGVTDKRTEPVAEVGDKQKDLEPMQSGTETASCGCGGSAASTSLSQGASDTCDAQKGAVNIEEQVSAPVLCADSADASELQADSLSPPVSPLAQEEPLPLPKQAEVEESSRELDRFSKSAQEFIALASSLLVDEAIQQAQLIVAQESKARAAPVGQEASLHHQDLALPLCGKGTECAQDNVMGTPSAIHNRESKQIQEVGAAAAAETATEPTAAAAEGSPVCSEETAETLSLVDHQGENQEGFSTQLPGSGQELPGKEEALLEGPAPAAVVQSPPPCRQGKELGGNESNAKAGLKGEASSSGTDENAKAAVSGDALPGPGPPEDGSLCPREAPFPDATLNQELEPSCPDQCAAPPPGGVSDLMEAPLVTSDRPVAAILPREGGEEVENVPSRVLLQPIAEEPPCDGDPGSEMFFLASEGEARPGVEAAQMEGLAQPSNGTGEESQAEQDSQLLQPSPCLAVELLGKGEAAGSVQEADGPLVDNVDKTVTSADQATAVAEACGPLVSLAGSSVEIAPLAESRSEAQRATDAGSIPNGEVDLSLQPGGLAEGAASPALPSCSPVAEAVQMKTEEEVGFLRDLAESSASEGMINRESWSPVETAQDPSLLEPKHPCRSAESDNFLEDGLSGDCTSSQDILKRRSESESDLFPLSGDGMDEVDFGKQPEEEQSAGDSTSSSFSADDTLSLERNSSLGSDISLPQALGISRPKDRYSLDGSCFNMATSAEGQDGEAGVSGELDEELDSITEVPPPASALKSSMRPLSPFRRHSWGPGKNSSNEAEMNHRSSMRVLGDGVRKPPTHRRSLSWCPSDVQCTTIGADLNGRSYSLEGLAGEGDSTKKPPSSLETATLNTKDLRQSPLANDERGSLVSLTEEELELEQGAIRSLNRQIRQRSQPRAFSFTATPVSPPLTKSMSLMTIGQAGPDSNRSFSSTSSSLTQSICEESGNFLPPSPSRKDLDSKSGTKVSRTFSYLKNKMVSGKKSKEKEKDKEKTKEKDRDSKEKDKKMINGHLFSATPTVGPVHCSHCLKPFNKDSFACGSCGILVHKNCKESVVACAKAKMKKGGGLLVNDTSSLPTVIMRNKPSQPKERPRSAILAPDENTVTSMFNSRRSQHNPSLSKSVSIQNIAGVGNDENILSWKFLSQSTDSLNKISRVNESMESLTDEGADMNEGQLMGDFETDSKQLEAQSWSQVVDAKFLRQQKKDVVKRQDVIYELMQTEMHHVRTLKIMSDVYSRGMVQELQYEQQMVEKVFPCLDDLLNIHTQFFQRILERKKESLADRSEKNFVIKRIGDILVNQFSGENAEKMKKTYGKFCGHHNEAVNYFKDLHSKEKRFQAFIKKKMSSSVVRRLGIPECILLVTQRITKYPVLLQRILQHTKENDEEHQDLVLSLNLVKEVITAVNSKVSNYEKKMRLNEIYTRTDSKSIMRMKSGQMFAREDLRRRKFVRDGPISLRNAASKLKEVQAVLLSDVLIFLQEKDQKYVFASLDQKSTVISLKKLIVREVAHEEKGLFLISMGGKDPEMVEVRASSKEERNSWIQSIQDTMNTMDKEEDEGIPSESEEEKRVLDTKARELKEQLHQKDQQIITLLEEKEKIFRDMTDCSGHEDSSGARTLFRANTEEAPKGESVMKSVITEVELLQGLVSRSLGSALGQQMSSLTLEQEGVGPVSLPRRAETFGGFDSHQMNVCKGVEKVEGDDVQDLRRTESDSVLKKGGTANLMFVLKRNNEQVLQSITHLHSLLGMLQAVVVQQDTYIEDQKLLLTERALTRSSLRPNSLIEQEKQRSLEKQRQELANLQKQQAQHQEEKRKREREWEAREKEVAEREARLAQREEQLQKGHHILEKEQEELQQKKATYQLDLEHLRAAQKQLEKEKEQLKRDMEQISQLRAEPNHSPLSNQHGKMTRTPSLPVPDDSSSRQQGHLEKELSASPKRNSLTRTHKEKGAFHLLGTTTLSQANKAADGQGQVQNRLFGLAKPKEKKEKKKKGKGHRSQPAEAQSPEAAPEASGDPEWVNRLNCILQCTGSKKAAGQRDAAAVEKNLELVCERTFSLAPCANAKRIVEQAGKSVSGFVLLFFSMQESCAEKQRKLFNKPSVLGPRQVRRVCLGQQWRTSLSLAESESSLSNSLSKSAAGVNLDLGHEKGVYFKKKRPRPKQTASQRTFIKIVRTPGEPSK</sequence>
<feature type="region of interest" description="Disordered" evidence="10">
    <location>
        <begin position="3034"/>
        <end position="3063"/>
    </location>
</feature>
<dbReference type="GO" id="GO:0008270">
    <property type="term" value="F:zinc ion binding"/>
    <property type="evidence" value="ECO:0007669"/>
    <property type="project" value="UniProtKB-KW"/>
</dbReference>
<dbReference type="GO" id="GO:0035023">
    <property type="term" value="P:regulation of Rho protein signal transduction"/>
    <property type="evidence" value="ECO:0007669"/>
    <property type="project" value="TreeGrafter"/>
</dbReference>
<feature type="region of interest" description="Disordered" evidence="10">
    <location>
        <begin position="1829"/>
        <end position="1851"/>
    </location>
</feature>
<feature type="region of interest" description="Disordered" evidence="10">
    <location>
        <begin position="1718"/>
        <end position="1755"/>
    </location>
</feature>
<dbReference type="EMBL" id="OX395139">
    <property type="protein sequence ID" value="CAI5792732.1"/>
    <property type="molecule type" value="Genomic_DNA"/>
</dbReference>
<dbReference type="InterPro" id="IPR046349">
    <property type="entry name" value="C1-like_sf"/>
</dbReference>
<dbReference type="Pfam" id="PF00078">
    <property type="entry name" value="RVT_1"/>
    <property type="match status" value="1"/>
</dbReference>
<dbReference type="Pfam" id="PF17838">
    <property type="entry name" value="PH_16"/>
    <property type="match status" value="1"/>
</dbReference>
<feature type="region of interest" description="Disordered" evidence="10">
    <location>
        <begin position="1318"/>
        <end position="1343"/>
    </location>
</feature>
<dbReference type="InterPro" id="IPR041020">
    <property type="entry name" value="PH_16"/>
</dbReference>
<feature type="compositionally biased region" description="Polar residues" evidence="10">
    <location>
        <begin position="1324"/>
        <end position="1343"/>
    </location>
</feature>
<dbReference type="Pfam" id="PF00621">
    <property type="entry name" value="RhoGEF"/>
    <property type="match status" value="1"/>
</dbReference>
<feature type="compositionally biased region" description="Basic and acidic residues" evidence="10">
    <location>
        <begin position="1497"/>
        <end position="1506"/>
    </location>
</feature>
<feature type="region of interest" description="Disordered" evidence="10">
    <location>
        <begin position="1805"/>
        <end position="1824"/>
    </location>
</feature>
<evidence type="ECO:0000259" key="11">
    <source>
        <dbReference type="PROSITE" id="PS50003"/>
    </source>
</evidence>
<feature type="region of interest" description="Disordered" evidence="10">
    <location>
        <begin position="2776"/>
        <end position="2826"/>
    </location>
</feature>
<dbReference type="SUPFAM" id="SSF56672">
    <property type="entry name" value="DNA/RNA polymerases"/>
    <property type="match status" value="1"/>
</dbReference>
<feature type="region of interest" description="Disordered" evidence="10">
    <location>
        <begin position="1467"/>
        <end position="1673"/>
    </location>
</feature>
<dbReference type="InterPro" id="IPR000477">
    <property type="entry name" value="RT_dom"/>
</dbReference>
<dbReference type="CDD" id="cd20878">
    <property type="entry name" value="C1_AKAP13"/>
    <property type="match status" value="1"/>
</dbReference>
<feature type="region of interest" description="Disordered" evidence="10">
    <location>
        <begin position="1407"/>
        <end position="1446"/>
    </location>
</feature>
<protein>
    <submittedName>
        <fullName evidence="14">A-kinase anchor protein 13 isoform X6</fullName>
    </submittedName>
</protein>
<evidence type="ECO:0000256" key="5">
    <source>
        <dbReference type="ARBA" id="ARBA00022723"/>
    </source>
</evidence>
<dbReference type="SUPFAM" id="SSF48403">
    <property type="entry name" value="Ankyrin repeat"/>
    <property type="match status" value="1"/>
</dbReference>
<dbReference type="SUPFAM" id="SSF50729">
    <property type="entry name" value="PH domain-like"/>
    <property type="match status" value="1"/>
</dbReference>
<evidence type="ECO:0000256" key="9">
    <source>
        <dbReference type="SAM" id="Coils"/>
    </source>
</evidence>
<evidence type="ECO:0000256" key="4">
    <source>
        <dbReference type="ARBA" id="ARBA00022658"/>
    </source>
</evidence>
<evidence type="ECO:0000313" key="14">
    <source>
        <dbReference type="EMBL" id="CAI5792732.1"/>
    </source>
</evidence>
<dbReference type="PROSITE" id="PS50010">
    <property type="entry name" value="DH_2"/>
    <property type="match status" value="1"/>
</dbReference>
<feature type="region of interest" description="Disordered" evidence="10">
    <location>
        <begin position="966"/>
        <end position="1002"/>
    </location>
</feature>
<dbReference type="InterPro" id="IPR036770">
    <property type="entry name" value="Ankyrin_rpt-contain_sf"/>
</dbReference>
<evidence type="ECO:0000256" key="7">
    <source>
        <dbReference type="ARBA" id="ARBA00022833"/>
    </source>
</evidence>
<feature type="region of interest" description="Disordered" evidence="10">
    <location>
        <begin position="666"/>
        <end position="711"/>
    </location>
</feature>
<dbReference type="InterPro" id="IPR002219">
    <property type="entry name" value="PKC_DAG/PE"/>
</dbReference>
<feature type="compositionally biased region" description="Basic residues" evidence="10">
    <location>
        <begin position="2870"/>
        <end position="2880"/>
    </location>
</feature>
<proteinExistence type="predicted"/>
<accession>A0AA35LBE9</accession>
<feature type="compositionally biased region" description="Basic and acidic residues" evidence="10">
    <location>
        <begin position="893"/>
        <end position="911"/>
    </location>
</feature>
<evidence type="ECO:0000259" key="13">
    <source>
        <dbReference type="PROSITE" id="PS50081"/>
    </source>
</evidence>
<evidence type="ECO:0000256" key="2">
    <source>
        <dbReference type="ARBA" id="ARBA00022490"/>
    </source>
</evidence>
<dbReference type="PANTHER" id="PTHR13944:SF18">
    <property type="entry name" value="A-KINASE ANCHOR PROTEIN 13"/>
    <property type="match status" value="1"/>
</dbReference>
<dbReference type="GO" id="GO:0043123">
    <property type="term" value="P:positive regulation of canonical NF-kappaB signal transduction"/>
    <property type="evidence" value="ECO:0007669"/>
    <property type="project" value="TreeGrafter"/>
</dbReference>
<name>A0AA35LBE9_9SAUR</name>
<feature type="compositionally biased region" description="Polar residues" evidence="10">
    <location>
        <begin position="1728"/>
        <end position="1740"/>
    </location>
</feature>
<dbReference type="Gene3D" id="1.25.40.20">
    <property type="entry name" value="Ankyrin repeat-containing domain"/>
    <property type="match status" value="1"/>
</dbReference>
<feature type="domain" description="DH" evidence="12">
    <location>
        <begin position="2096"/>
        <end position="2293"/>
    </location>
</feature>
<evidence type="ECO:0000313" key="15">
    <source>
        <dbReference type="Proteomes" id="UP001178461"/>
    </source>
</evidence>
<keyword evidence="8 9" id="KW-0175">Coiled coil</keyword>
<feature type="domain" description="PH" evidence="11">
    <location>
        <begin position="2333"/>
        <end position="2435"/>
    </location>
</feature>
<feature type="compositionally biased region" description="Polar residues" evidence="10">
    <location>
        <begin position="784"/>
        <end position="798"/>
    </location>
</feature>
<feature type="compositionally biased region" description="Basic and acidic residues" evidence="10">
    <location>
        <begin position="993"/>
        <end position="1002"/>
    </location>
</feature>
<dbReference type="CDD" id="cd00160">
    <property type="entry name" value="RhoGEF"/>
    <property type="match status" value="1"/>
</dbReference>
<feature type="compositionally biased region" description="Low complexity" evidence="10">
    <location>
        <begin position="919"/>
        <end position="932"/>
    </location>
</feature>
<dbReference type="GO" id="GO:0005078">
    <property type="term" value="F:MAP-kinase scaffold activity"/>
    <property type="evidence" value="ECO:0007669"/>
    <property type="project" value="TreeGrafter"/>
</dbReference>
<feature type="region of interest" description="Disordered" evidence="10">
    <location>
        <begin position="2860"/>
        <end position="2898"/>
    </location>
</feature>
<dbReference type="InterPro" id="IPR001849">
    <property type="entry name" value="PH_domain"/>
</dbReference>
<gene>
    <name evidence="14" type="ORF">PODLI_1B034385</name>
</gene>
<keyword evidence="4" id="KW-0344">Guanine-nucleotide releasing factor</keyword>
<evidence type="ECO:0000256" key="1">
    <source>
        <dbReference type="ARBA" id="ARBA00004496"/>
    </source>
</evidence>
<dbReference type="CDD" id="cd13392">
    <property type="entry name" value="PH_AKAP13"/>
    <property type="match status" value="1"/>
</dbReference>
<dbReference type="InterPro" id="IPR011993">
    <property type="entry name" value="PH-like_dom_sf"/>
</dbReference>
<feature type="coiled-coil region" evidence="9">
    <location>
        <begin position="2453"/>
        <end position="2480"/>
    </location>
</feature>
<evidence type="ECO:0000259" key="12">
    <source>
        <dbReference type="PROSITE" id="PS50010"/>
    </source>
</evidence>
<dbReference type="SUPFAM" id="SSF57889">
    <property type="entry name" value="Cysteine-rich domain"/>
    <property type="match status" value="1"/>
</dbReference>
<feature type="compositionally biased region" description="Low complexity" evidence="10">
    <location>
        <begin position="1559"/>
        <end position="1572"/>
    </location>
</feature>
<dbReference type="FunFam" id="2.30.29.30:FF:000021">
    <property type="entry name" value="Rho guanine nucleotide exchange factor 2"/>
    <property type="match status" value="1"/>
</dbReference>
<feature type="compositionally biased region" description="Polar residues" evidence="10">
    <location>
        <begin position="2783"/>
        <end position="2796"/>
    </location>
</feature>
<dbReference type="Gene3D" id="2.30.29.30">
    <property type="entry name" value="Pleckstrin-homology domain (PH domain)/Phosphotyrosine-binding domain (PTB)"/>
    <property type="match status" value="1"/>
</dbReference>
<dbReference type="PROSITE" id="PS00479">
    <property type="entry name" value="ZF_DAG_PE_1"/>
    <property type="match status" value="1"/>
</dbReference>
<dbReference type="FunFam" id="1.20.900.10:FF:000004">
    <property type="entry name" value="Rho guanine nucleotide exchange factor 2"/>
    <property type="match status" value="1"/>
</dbReference>
<feature type="compositionally biased region" description="Low complexity" evidence="10">
    <location>
        <begin position="2881"/>
        <end position="2896"/>
    </location>
</feature>
<evidence type="ECO:0000256" key="8">
    <source>
        <dbReference type="ARBA" id="ARBA00023054"/>
    </source>
</evidence>
<feature type="region of interest" description="Disordered" evidence="10">
    <location>
        <begin position="1865"/>
        <end position="1894"/>
    </location>
</feature>
<dbReference type="Gene3D" id="3.30.60.20">
    <property type="match status" value="1"/>
</dbReference>
<dbReference type="GO" id="GO:0005085">
    <property type="term" value="F:guanyl-nucleotide exchange factor activity"/>
    <property type="evidence" value="ECO:0007669"/>
    <property type="project" value="UniProtKB-KW"/>
</dbReference>
<feature type="compositionally biased region" description="Low complexity" evidence="10">
    <location>
        <begin position="818"/>
        <end position="833"/>
    </location>
</feature>
<dbReference type="GO" id="GO:0071875">
    <property type="term" value="P:adrenergic receptor signaling pathway"/>
    <property type="evidence" value="ECO:0007669"/>
    <property type="project" value="TreeGrafter"/>
</dbReference>
<keyword evidence="15" id="KW-1185">Reference proteome</keyword>
<dbReference type="SMART" id="SM00109">
    <property type="entry name" value="C1"/>
    <property type="match status" value="1"/>
</dbReference>
<keyword evidence="5" id="KW-0479">Metal-binding</keyword>
<feature type="compositionally biased region" description="Polar residues" evidence="10">
    <location>
        <begin position="1482"/>
        <end position="1492"/>
    </location>
</feature>
<dbReference type="CDD" id="cd01650">
    <property type="entry name" value="RT_nLTR_like"/>
    <property type="match status" value="1"/>
</dbReference>
<dbReference type="Gene3D" id="1.20.900.10">
    <property type="entry name" value="Dbl homology (DH) domain"/>
    <property type="match status" value="1"/>
</dbReference>
<keyword evidence="7" id="KW-0862">Zinc</keyword>
<dbReference type="GO" id="GO:0016020">
    <property type="term" value="C:membrane"/>
    <property type="evidence" value="ECO:0007669"/>
    <property type="project" value="TreeGrafter"/>
</dbReference>
<dbReference type="InterPro" id="IPR051632">
    <property type="entry name" value="Rho_GEF"/>
</dbReference>
<dbReference type="Proteomes" id="UP001178461">
    <property type="component" value="Chromosome 14"/>
</dbReference>
<reference evidence="14" key="1">
    <citation type="submission" date="2022-12" db="EMBL/GenBank/DDBJ databases">
        <authorList>
            <person name="Alioto T."/>
            <person name="Alioto T."/>
            <person name="Gomez Garrido J."/>
        </authorList>
    </citation>
    <scope>NUCLEOTIDE SEQUENCE</scope>
</reference>
<dbReference type="InterPro" id="IPR043502">
    <property type="entry name" value="DNA/RNA_pol_sf"/>
</dbReference>
<dbReference type="GO" id="GO:0015629">
    <property type="term" value="C:actin cytoskeleton"/>
    <property type="evidence" value="ECO:0007669"/>
    <property type="project" value="TreeGrafter"/>
</dbReference>
<evidence type="ECO:0000256" key="6">
    <source>
        <dbReference type="ARBA" id="ARBA00022771"/>
    </source>
</evidence>
<keyword evidence="3" id="KW-0597">Phosphoprotein</keyword>
<dbReference type="InterPro" id="IPR000219">
    <property type="entry name" value="DH_dom"/>
</dbReference>
<dbReference type="SMART" id="SM00325">
    <property type="entry name" value="RhoGEF"/>
    <property type="match status" value="1"/>
</dbReference>
<dbReference type="InterPro" id="IPR035899">
    <property type="entry name" value="DBL_dom_sf"/>
</dbReference>
<organism evidence="14 15">
    <name type="scientific">Podarcis lilfordi</name>
    <name type="common">Lilford's wall lizard</name>
    <dbReference type="NCBI Taxonomy" id="74358"/>
    <lineage>
        <taxon>Eukaryota</taxon>
        <taxon>Metazoa</taxon>
        <taxon>Chordata</taxon>
        <taxon>Craniata</taxon>
        <taxon>Vertebrata</taxon>
        <taxon>Euteleostomi</taxon>
        <taxon>Lepidosauria</taxon>
        <taxon>Squamata</taxon>
        <taxon>Bifurcata</taxon>
        <taxon>Unidentata</taxon>
        <taxon>Episquamata</taxon>
        <taxon>Laterata</taxon>
        <taxon>Lacertibaenia</taxon>
        <taxon>Lacertidae</taxon>
        <taxon>Podarcis</taxon>
    </lineage>
</organism>
<feature type="compositionally biased region" description="Basic and acidic residues" evidence="10">
    <location>
        <begin position="1870"/>
        <end position="1894"/>
    </location>
</feature>
<evidence type="ECO:0000256" key="3">
    <source>
        <dbReference type="ARBA" id="ARBA00022553"/>
    </source>
</evidence>
<feature type="domain" description="Phorbol-ester/DAG-type" evidence="13">
    <location>
        <begin position="1898"/>
        <end position="1944"/>
    </location>
</feature>
<dbReference type="SMART" id="SM00233">
    <property type="entry name" value="PH"/>
    <property type="match status" value="1"/>
</dbReference>
<dbReference type="GO" id="GO:0005737">
    <property type="term" value="C:cytoplasm"/>
    <property type="evidence" value="ECO:0007669"/>
    <property type="project" value="UniProtKB-SubCell"/>
</dbReference>
<dbReference type="PANTHER" id="PTHR13944">
    <property type="entry name" value="AGAP007712-PA"/>
    <property type="match status" value="1"/>
</dbReference>
<feature type="region of interest" description="Disordered" evidence="10">
    <location>
        <begin position="1154"/>
        <end position="1252"/>
    </location>
</feature>
<feature type="region of interest" description="Disordered" evidence="10">
    <location>
        <begin position="769"/>
        <end position="940"/>
    </location>
</feature>
<keyword evidence="6" id="KW-0863">Zinc-finger</keyword>